<evidence type="ECO:0000259" key="2">
    <source>
        <dbReference type="Pfam" id="PF20167"/>
    </source>
</evidence>
<feature type="domain" description="Putative plant transposon protein" evidence="2">
    <location>
        <begin position="147"/>
        <end position="298"/>
    </location>
</feature>
<dbReference type="Proteomes" id="UP001652600">
    <property type="component" value="Chromosome 6"/>
</dbReference>
<dbReference type="InParanoid" id="A0A1S3BUF5"/>
<protein>
    <submittedName>
        <fullName evidence="4">Uncharacterized protein LOC103493408</fullName>
    </submittedName>
</protein>
<dbReference type="GeneID" id="103493408"/>
<evidence type="ECO:0000313" key="4">
    <source>
        <dbReference type="RefSeq" id="XP_008452349.1"/>
    </source>
</evidence>
<keyword evidence="3" id="KW-1185">Reference proteome</keyword>
<feature type="compositionally biased region" description="Polar residues" evidence="1">
    <location>
        <begin position="25"/>
        <end position="56"/>
    </location>
</feature>
<gene>
    <name evidence="4" type="primary">LOC103493408</name>
</gene>
<dbReference type="InterPro" id="IPR046796">
    <property type="entry name" value="Transposase_32_dom"/>
</dbReference>
<proteinExistence type="predicted"/>
<dbReference type="AlphaFoldDB" id="A0A1S3BUF5"/>
<dbReference type="OrthoDB" id="1425037at2759"/>
<feature type="region of interest" description="Disordered" evidence="1">
    <location>
        <begin position="1"/>
        <end position="80"/>
    </location>
</feature>
<dbReference type="RefSeq" id="XP_008452349.1">
    <property type="nucleotide sequence ID" value="XM_008454127.1"/>
</dbReference>
<dbReference type="eggNOG" id="ENOG502SXHH">
    <property type="taxonomic scope" value="Eukaryota"/>
</dbReference>
<evidence type="ECO:0000313" key="3">
    <source>
        <dbReference type="Proteomes" id="UP001652600"/>
    </source>
</evidence>
<dbReference type="Pfam" id="PF20167">
    <property type="entry name" value="Transposase_32"/>
    <property type="match status" value="1"/>
</dbReference>
<dbReference type="KEGG" id="cmo:103493408"/>
<accession>A0A1S3BUF5</accession>
<name>A0A1S3BUF5_CUCME</name>
<sequence length="370" mass="41117">MAVPSQTPAHDYVSANEETLVPEETTMSTKDYVSSLENHTSKPQSTEGPSDSSISMSPPRHVDSSSRPRHSPVRGQRVISTKVGRRKIPLNVPHMPIDGVSFHSEEGAHRWKYVVRCRIADEANIFDQYRSCPIILDLIRNAGLLCTVSEVGPFYPRLIHELIVNLPSVFSDLSAEEFHKVHIRGVCFHISPDYAMSYLTLECLAAELTRGIVPVWPVDGQLPVASLTVKYAILHRIGISNWIPFNHSSTTSTSMGHFVYLVGTGVKVNVGEFIFNHLLHHVDTYVIHIPIFFPRILSSHVREIVAEFYNVPGGTQPLAPNPTVYQPLVMSVSLANRLLHALVAESCSLTRQISDLSDRDQTCCFGCCSP</sequence>
<evidence type="ECO:0000256" key="1">
    <source>
        <dbReference type="SAM" id="MobiDB-lite"/>
    </source>
</evidence>
<organism evidence="3 4">
    <name type="scientific">Cucumis melo</name>
    <name type="common">Muskmelon</name>
    <dbReference type="NCBI Taxonomy" id="3656"/>
    <lineage>
        <taxon>Eukaryota</taxon>
        <taxon>Viridiplantae</taxon>
        <taxon>Streptophyta</taxon>
        <taxon>Embryophyta</taxon>
        <taxon>Tracheophyta</taxon>
        <taxon>Spermatophyta</taxon>
        <taxon>Magnoliopsida</taxon>
        <taxon>eudicotyledons</taxon>
        <taxon>Gunneridae</taxon>
        <taxon>Pentapetalae</taxon>
        <taxon>rosids</taxon>
        <taxon>fabids</taxon>
        <taxon>Cucurbitales</taxon>
        <taxon>Cucurbitaceae</taxon>
        <taxon>Benincaseae</taxon>
        <taxon>Cucumis</taxon>
    </lineage>
</organism>
<reference evidence="4" key="1">
    <citation type="submission" date="2025-08" db="UniProtKB">
        <authorList>
            <consortium name="RefSeq"/>
        </authorList>
    </citation>
    <scope>IDENTIFICATION</scope>
    <source>
        <tissue evidence="4">Stem</tissue>
    </source>
</reference>